<dbReference type="EMBL" id="JACOMF010000038">
    <property type="protein sequence ID" value="MBC4017945.1"/>
    <property type="molecule type" value="Genomic_DNA"/>
</dbReference>
<dbReference type="CDD" id="cd05936">
    <property type="entry name" value="FC-FACS_FadD_like"/>
    <property type="match status" value="1"/>
</dbReference>
<organism evidence="3 4">
    <name type="scientific">Siccirubricoccus deserti</name>
    <dbReference type="NCBI Taxonomy" id="2013562"/>
    <lineage>
        <taxon>Bacteria</taxon>
        <taxon>Pseudomonadati</taxon>
        <taxon>Pseudomonadota</taxon>
        <taxon>Alphaproteobacteria</taxon>
        <taxon>Acetobacterales</taxon>
        <taxon>Roseomonadaceae</taxon>
        <taxon>Siccirubricoccus</taxon>
    </lineage>
</organism>
<feature type="domain" description="AMP-dependent synthetase/ligase" evidence="1">
    <location>
        <begin position="33"/>
        <end position="425"/>
    </location>
</feature>
<keyword evidence="3" id="KW-0436">Ligase</keyword>
<dbReference type="Proteomes" id="UP000600101">
    <property type="component" value="Unassembled WGS sequence"/>
</dbReference>
<dbReference type="PANTHER" id="PTHR43767:SF1">
    <property type="entry name" value="NONRIBOSOMAL PEPTIDE SYNTHASE PES1 (EUROFUNG)-RELATED"/>
    <property type="match status" value="1"/>
</dbReference>
<evidence type="ECO:0000259" key="2">
    <source>
        <dbReference type="Pfam" id="PF13193"/>
    </source>
</evidence>
<feature type="domain" description="AMP-binding enzyme C-terminal" evidence="2">
    <location>
        <begin position="477"/>
        <end position="551"/>
    </location>
</feature>
<keyword evidence="4" id="KW-1185">Reference proteome</keyword>
<evidence type="ECO:0000259" key="1">
    <source>
        <dbReference type="Pfam" id="PF00501"/>
    </source>
</evidence>
<comment type="caution">
    <text evidence="3">The sequence shown here is derived from an EMBL/GenBank/DDBJ whole genome shotgun (WGS) entry which is preliminary data.</text>
</comment>
<proteinExistence type="predicted"/>
<dbReference type="PROSITE" id="PS00455">
    <property type="entry name" value="AMP_BINDING"/>
    <property type="match status" value="1"/>
</dbReference>
<dbReference type="Gene3D" id="3.40.50.12780">
    <property type="entry name" value="N-terminal domain of ligase-like"/>
    <property type="match status" value="1"/>
</dbReference>
<dbReference type="InterPro" id="IPR050237">
    <property type="entry name" value="ATP-dep_AMP-bd_enzyme"/>
</dbReference>
<dbReference type="InterPro" id="IPR042099">
    <property type="entry name" value="ANL_N_sf"/>
</dbReference>
<reference evidence="3" key="1">
    <citation type="submission" date="2020-08" db="EMBL/GenBank/DDBJ databases">
        <authorList>
            <person name="Hu Y."/>
            <person name="Nguyen S.V."/>
            <person name="Li F."/>
            <person name="Fanning S."/>
        </authorList>
    </citation>
    <scope>NUCLEOTIDE SEQUENCE</scope>
    <source>
        <strain evidence="3">SYSU D8009</strain>
    </source>
</reference>
<dbReference type="InterPro" id="IPR000873">
    <property type="entry name" value="AMP-dep_synth/lig_dom"/>
</dbReference>
<dbReference type="Pfam" id="PF13193">
    <property type="entry name" value="AMP-binding_C"/>
    <property type="match status" value="1"/>
</dbReference>
<dbReference type="PANTHER" id="PTHR43767">
    <property type="entry name" value="LONG-CHAIN-FATTY-ACID--COA LIGASE"/>
    <property type="match status" value="1"/>
</dbReference>
<name>A0A9X0R1R3_9PROT</name>
<evidence type="ECO:0000313" key="3">
    <source>
        <dbReference type="EMBL" id="MBC4017945.1"/>
    </source>
</evidence>
<gene>
    <name evidence="3" type="ORF">H7965_21835</name>
</gene>
<dbReference type="InterPro" id="IPR020845">
    <property type="entry name" value="AMP-binding_CS"/>
</dbReference>
<dbReference type="AlphaFoldDB" id="A0A9X0R1R3"/>
<dbReference type="Gene3D" id="3.30.300.30">
    <property type="match status" value="1"/>
</dbReference>
<protein>
    <submittedName>
        <fullName evidence="3">Long-chain fatty acid--CoA ligase</fullName>
    </submittedName>
</protein>
<dbReference type="GO" id="GO:0016878">
    <property type="term" value="F:acid-thiol ligase activity"/>
    <property type="evidence" value="ECO:0007669"/>
    <property type="project" value="UniProtKB-ARBA"/>
</dbReference>
<sequence>MQIIAPTYPWLRSYPPGIAWDMVPEPGTLPAMFEDAVARFADRPCLDFLGRRWRYAELGEAVARVAEGFRRLGIGPGSHVGLCLPNSPYYPMAFYGALRAGATVVNFNPLHVAEELAAQARDAEVTLMVAPDLDPILPRVLGLLGKGPVGRVVVCRFAAALPMLKGLGFRLLRRRAIARVPADDPRVLHWEGLATAPPIAAPLAVRPGDVAVLQYTGGTTGTPKAAMLTHANLTANLAQVQAWSPGNIPGQERVLAVLPFFHVFALTSVLNAGIGWGAELVLLPRFEPAQLLATIRRTRPTLFFGVPTLFKAVLDHCAKPGGAKPGELASVKLCISGGAPLPLEVKRAFEAASGCVLVEGYGLTEASPVCLCNPVESENRPGSIGLPLPAVRVEIRALDGSGTVLLPGEPGELCVAGPNVMAGYWRRPEETAAVLGEDGFLRTGDVGVMDADGYVTLIDRIKDLILCSGYNVYPRTIEEVLYRHPDVVAATVVGAPDPYRGEHPVAFVELRPGSTTDADALREFLRDKLSAIERPRRIEIRASLPRTAVGKLSKKELKAELLALRKDKR</sequence>
<dbReference type="InterPro" id="IPR045851">
    <property type="entry name" value="AMP-bd_C_sf"/>
</dbReference>
<dbReference type="Pfam" id="PF00501">
    <property type="entry name" value="AMP-binding"/>
    <property type="match status" value="1"/>
</dbReference>
<accession>A0A9X0R1R3</accession>
<dbReference type="RefSeq" id="WP_186772700.1">
    <property type="nucleotide sequence ID" value="NZ_JACOMF010000038.1"/>
</dbReference>
<dbReference type="InterPro" id="IPR025110">
    <property type="entry name" value="AMP-bd_C"/>
</dbReference>
<evidence type="ECO:0000313" key="4">
    <source>
        <dbReference type="Proteomes" id="UP000600101"/>
    </source>
</evidence>
<dbReference type="SUPFAM" id="SSF56801">
    <property type="entry name" value="Acetyl-CoA synthetase-like"/>
    <property type="match status" value="1"/>
</dbReference>